<protein>
    <recommendedName>
        <fullName evidence="2">DUF659 domain-containing protein</fullName>
    </recommendedName>
</protein>
<evidence type="ECO:0000259" key="2">
    <source>
        <dbReference type="Pfam" id="PF04937"/>
    </source>
</evidence>
<reference evidence="3 4" key="1">
    <citation type="journal article" date="2018" name="Cell">
        <title>The Chara Genome: Secondary Complexity and Implications for Plant Terrestrialization.</title>
        <authorList>
            <person name="Nishiyama T."/>
            <person name="Sakayama H."/>
            <person name="Vries J.D."/>
            <person name="Buschmann H."/>
            <person name="Saint-Marcoux D."/>
            <person name="Ullrich K.K."/>
            <person name="Haas F.B."/>
            <person name="Vanderstraeten L."/>
            <person name="Becker D."/>
            <person name="Lang D."/>
            <person name="Vosolsobe S."/>
            <person name="Rombauts S."/>
            <person name="Wilhelmsson P.K.I."/>
            <person name="Janitza P."/>
            <person name="Kern R."/>
            <person name="Heyl A."/>
            <person name="Rumpler F."/>
            <person name="Villalobos L.I.A.C."/>
            <person name="Clay J.M."/>
            <person name="Skokan R."/>
            <person name="Toyoda A."/>
            <person name="Suzuki Y."/>
            <person name="Kagoshima H."/>
            <person name="Schijlen E."/>
            <person name="Tajeshwar N."/>
            <person name="Catarino B."/>
            <person name="Hetherington A.J."/>
            <person name="Saltykova A."/>
            <person name="Bonnot C."/>
            <person name="Breuninger H."/>
            <person name="Symeonidi A."/>
            <person name="Radhakrishnan G.V."/>
            <person name="Van Nieuwerburgh F."/>
            <person name="Deforce D."/>
            <person name="Chang C."/>
            <person name="Karol K.G."/>
            <person name="Hedrich R."/>
            <person name="Ulvskov P."/>
            <person name="Glockner G."/>
            <person name="Delwiche C.F."/>
            <person name="Petrasek J."/>
            <person name="Van de Peer Y."/>
            <person name="Friml J."/>
            <person name="Beilby M."/>
            <person name="Dolan L."/>
            <person name="Kohara Y."/>
            <person name="Sugano S."/>
            <person name="Fujiyama A."/>
            <person name="Delaux P.-M."/>
            <person name="Quint M."/>
            <person name="TheiBen G."/>
            <person name="Hagemann M."/>
            <person name="Harholt J."/>
            <person name="Dunand C."/>
            <person name="Zachgo S."/>
            <person name="Langdale J."/>
            <person name="Maumus F."/>
            <person name="Straeten D.V.D."/>
            <person name="Gould S.B."/>
            <person name="Rensing S.A."/>
        </authorList>
    </citation>
    <scope>NUCLEOTIDE SEQUENCE [LARGE SCALE GENOMIC DNA]</scope>
    <source>
        <strain evidence="3 4">S276</strain>
    </source>
</reference>
<evidence type="ECO:0000313" key="3">
    <source>
        <dbReference type="EMBL" id="GBG60653.1"/>
    </source>
</evidence>
<sequence>MGPRKGRGEQPFVPINKEKQREVELKFCGFKWIAKGQTMPNSNGNFLMECKLCSSGREQAGEEEFEDNEDERRAVEGGDDDGDSDTQGMEVRREAERARGKMRGEKAIDEDSTVDEDDDNDDDDQGANIGPSLDGGLMAAGRRGQEGVAKTMKEAMGSKKRKRKAKMTATEARSAPPLPKKSKVLRQTSMLETFDPVWQRDFFDSFLQWWYVSDIPFETARRPEYHTMSKKLFEYPSYTHPALLMHRVISCGGIPQQQRVVADMVAVVRKDIAATGVTILMDGRKSITSDQIVNFLAAGPTGAYLFRIVQRDGVVQETTKVVVERWKDVFDKFGIEKVNAICTKPMRDVA</sequence>
<gene>
    <name evidence="3" type="ORF">CBR_g11878</name>
</gene>
<dbReference type="Pfam" id="PF04937">
    <property type="entry name" value="DUF659"/>
    <property type="match status" value="1"/>
</dbReference>
<feature type="compositionally biased region" description="Basic and acidic residues" evidence="1">
    <location>
        <begin position="90"/>
        <end position="109"/>
    </location>
</feature>
<dbReference type="EMBL" id="BFEA01000013">
    <property type="protein sequence ID" value="GBG60653.1"/>
    <property type="molecule type" value="Genomic_DNA"/>
</dbReference>
<dbReference type="Proteomes" id="UP000265515">
    <property type="component" value="Unassembled WGS sequence"/>
</dbReference>
<accession>A0A388JSA7</accession>
<dbReference type="Gramene" id="GBG60653">
    <property type="protein sequence ID" value="GBG60653"/>
    <property type="gene ID" value="CBR_g11878"/>
</dbReference>
<dbReference type="AlphaFoldDB" id="A0A388JSA7"/>
<feature type="domain" description="DUF659" evidence="2">
    <location>
        <begin position="260"/>
        <end position="344"/>
    </location>
</feature>
<proteinExistence type="predicted"/>
<comment type="caution">
    <text evidence="3">The sequence shown here is derived from an EMBL/GenBank/DDBJ whole genome shotgun (WGS) entry which is preliminary data.</text>
</comment>
<evidence type="ECO:0000256" key="1">
    <source>
        <dbReference type="SAM" id="MobiDB-lite"/>
    </source>
</evidence>
<organism evidence="3 4">
    <name type="scientific">Chara braunii</name>
    <name type="common">Braun's stonewort</name>
    <dbReference type="NCBI Taxonomy" id="69332"/>
    <lineage>
        <taxon>Eukaryota</taxon>
        <taxon>Viridiplantae</taxon>
        <taxon>Streptophyta</taxon>
        <taxon>Charophyceae</taxon>
        <taxon>Charales</taxon>
        <taxon>Characeae</taxon>
        <taxon>Chara</taxon>
    </lineage>
</organism>
<evidence type="ECO:0000313" key="4">
    <source>
        <dbReference type="Proteomes" id="UP000265515"/>
    </source>
</evidence>
<dbReference type="InterPro" id="IPR007021">
    <property type="entry name" value="DUF659"/>
</dbReference>
<feature type="region of interest" description="Disordered" evidence="1">
    <location>
        <begin position="56"/>
        <end position="179"/>
    </location>
</feature>
<name>A0A388JSA7_CHABU</name>
<feature type="compositionally biased region" description="Acidic residues" evidence="1">
    <location>
        <begin position="110"/>
        <end position="125"/>
    </location>
</feature>
<keyword evidence="4" id="KW-1185">Reference proteome</keyword>